<dbReference type="GO" id="GO:0005524">
    <property type="term" value="F:ATP binding"/>
    <property type="evidence" value="ECO:0007669"/>
    <property type="project" value="UniProtKB-KW"/>
</dbReference>
<dbReference type="SUPFAM" id="SSF52540">
    <property type="entry name" value="P-loop containing nucleoside triphosphate hydrolases"/>
    <property type="match status" value="1"/>
</dbReference>
<dbReference type="GO" id="GO:0016887">
    <property type="term" value="F:ATP hydrolysis activity"/>
    <property type="evidence" value="ECO:0007669"/>
    <property type="project" value="InterPro"/>
</dbReference>
<dbReference type="PROSITE" id="PS50893">
    <property type="entry name" value="ABC_TRANSPORTER_2"/>
    <property type="match status" value="1"/>
</dbReference>
<dbReference type="KEGG" id="tbe:Trebr_2479"/>
<keyword evidence="4" id="KW-1278">Translocase</keyword>
<dbReference type="InterPro" id="IPR003439">
    <property type="entry name" value="ABC_transporter-like_ATP-bd"/>
</dbReference>
<dbReference type="HOGENOM" id="CLU_000604_1_11_12"/>
<evidence type="ECO:0000256" key="5">
    <source>
        <dbReference type="ARBA" id="ARBA00037066"/>
    </source>
</evidence>
<dbReference type="STRING" id="906968.Trebr_2479"/>
<feature type="domain" description="ABC transporter" evidence="6">
    <location>
        <begin position="1"/>
        <end position="248"/>
    </location>
</feature>
<dbReference type="SMART" id="SM00382">
    <property type="entry name" value="AAA"/>
    <property type="match status" value="1"/>
</dbReference>
<sequence>MNNVCVRRLDAFYGKTQILSDISLSAEAGRCTFLTGPNGSGKSTLLAVLAGIDVPGLICGAGKKSPPVTLDGEPLASFSRKALSRRIAFMPQHESIVWNYTVRDVILAGRYAHTGFFGSYAEADYEAARRAAAELELEPLLDRSVTTLSGGEFQRVRIARALAQEPGVLLLDEPAANLDFTFRFCLLDTIRRLARRKNLTVVVSIHDLDLAAAFADVLALLSPIGRARENGAAQLCTGTPESVLTPDLLYRAYGKKFGVYTHPAYGCPTAFVVPSQ</sequence>
<dbReference type="Gene3D" id="3.40.50.300">
    <property type="entry name" value="P-loop containing nucleotide triphosphate hydrolases"/>
    <property type="match status" value="1"/>
</dbReference>
<dbReference type="AlphaFoldDB" id="F4LNC7"/>
<dbReference type="PROSITE" id="PS00211">
    <property type="entry name" value="ABC_TRANSPORTER_1"/>
    <property type="match status" value="1"/>
</dbReference>
<dbReference type="CDD" id="cd03214">
    <property type="entry name" value="ABC_Iron-Siderophores_B12_Hemin"/>
    <property type="match status" value="1"/>
</dbReference>
<evidence type="ECO:0000256" key="4">
    <source>
        <dbReference type="ARBA" id="ARBA00022967"/>
    </source>
</evidence>
<dbReference type="Proteomes" id="UP000006546">
    <property type="component" value="Chromosome"/>
</dbReference>
<gene>
    <name evidence="7" type="ordered locus">Trebr_2479</name>
</gene>
<dbReference type="InterPro" id="IPR003593">
    <property type="entry name" value="AAA+_ATPase"/>
</dbReference>
<dbReference type="PANTHER" id="PTHR42794:SF1">
    <property type="entry name" value="HEMIN IMPORT ATP-BINDING PROTEIN HMUV"/>
    <property type="match status" value="1"/>
</dbReference>
<dbReference type="eggNOG" id="COG1120">
    <property type="taxonomic scope" value="Bacteria"/>
</dbReference>
<evidence type="ECO:0000256" key="1">
    <source>
        <dbReference type="ARBA" id="ARBA00022448"/>
    </source>
</evidence>
<evidence type="ECO:0000313" key="8">
    <source>
        <dbReference type="Proteomes" id="UP000006546"/>
    </source>
</evidence>
<keyword evidence="1" id="KW-0813">Transport</keyword>
<proteinExistence type="predicted"/>
<dbReference type="InterPro" id="IPR027417">
    <property type="entry name" value="P-loop_NTPase"/>
</dbReference>
<keyword evidence="2" id="KW-0547">Nucleotide-binding</keyword>
<comment type="function">
    <text evidence="5">Part of the ABC transporter complex HmuTUV involved in hemin import. Responsible for energy coupling to the transport system.</text>
</comment>
<dbReference type="OrthoDB" id="9799337at2"/>
<accession>F4LNC7</accession>
<dbReference type="EC" id="3.6.3.34" evidence="7"/>
<evidence type="ECO:0000313" key="7">
    <source>
        <dbReference type="EMBL" id="AEE17885.1"/>
    </source>
</evidence>
<evidence type="ECO:0000259" key="6">
    <source>
        <dbReference type="PROSITE" id="PS50893"/>
    </source>
</evidence>
<evidence type="ECO:0000256" key="3">
    <source>
        <dbReference type="ARBA" id="ARBA00022840"/>
    </source>
</evidence>
<name>F4LNC7_TREBD</name>
<keyword evidence="3" id="KW-0067">ATP-binding</keyword>
<dbReference type="RefSeq" id="WP_013759586.1">
    <property type="nucleotide sequence ID" value="NC_015500.1"/>
</dbReference>
<protein>
    <submittedName>
        <fullName evidence="7">Iron-chelate-transporting ATPase</fullName>
        <ecNumber evidence="7">3.6.3.34</ecNumber>
    </submittedName>
</protein>
<keyword evidence="7" id="KW-0378">Hydrolase</keyword>
<evidence type="ECO:0000256" key="2">
    <source>
        <dbReference type="ARBA" id="ARBA00022741"/>
    </source>
</evidence>
<dbReference type="EMBL" id="CP002696">
    <property type="protein sequence ID" value="AEE17885.1"/>
    <property type="molecule type" value="Genomic_DNA"/>
</dbReference>
<keyword evidence="8" id="KW-1185">Reference proteome</keyword>
<dbReference type="InterPro" id="IPR017871">
    <property type="entry name" value="ABC_transporter-like_CS"/>
</dbReference>
<reference evidence="8" key="1">
    <citation type="submission" date="2011-04" db="EMBL/GenBank/DDBJ databases">
        <title>The complete genome of Treponema brennaborense DSM 12168.</title>
        <authorList>
            <person name="Lucas S."/>
            <person name="Han J."/>
            <person name="Lapidus A."/>
            <person name="Bruce D."/>
            <person name="Goodwin L."/>
            <person name="Pitluck S."/>
            <person name="Peters L."/>
            <person name="Kyrpides N."/>
            <person name="Mavromatis K."/>
            <person name="Ivanova N."/>
            <person name="Mikhailova N."/>
            <person name="Pagani I."/>
            <person name="Teshima H."/>
            <person name="Detter J.C."/>
            <person name="Tapia R."/>
            <person name="Han C."/>
            <person name="Land M."/>
            <person name="Hauser L."/>
            <person name="Markowitz V."/>
            <person name="Cheng J.-F."/>
            <person name="Hugenholtz P."/>
            <person name="Woyke T."/>
            <person name="Wu D."/>
            <person name="Gronow S."/>
            <person name="Wellnitz S."/>
            <person name="Brambilla E."/>
            <person name="Klenk H.-P."/>
            <person name="Eisen J.A."/>
        </authorList>
    </citation>
    <scope>NUCLEOTIDE SEQUENCE [LARGE SCALE GENOMIC DNA]</scope>
    <source>
        <strain evidence="8">DSM 12168 / CIP 105900 / DD5/3</strain>
    </source>
</reference>
<organism evidence="7 8">
    <name type="scientific">Treponema brennaborense (strain DSM 12168 / CIP 105900 / DD5/3)</name>
    <dbReference type="NCBI Taxonomy" id="906968"/>
    <lineage>
        <taxon>Bacteria</taxon>
        <taxon>Pseudomonadati</taxon>
        <taxon>Spirochaetota</taxon>
        <taxon>Spirochaetia</taxon>
        <taxon>Spirochaetales</taxon>
        <taxon>Treponemataceae</taxon>
        <taxon>Treponema</taxon>
    </lineage>
</organism>
<dbReference type="PANTHER" id="PTHR42794">
    <property type="entry name" value="HEMIN IMPORT ATP-BINDING PROTEIN HMUV"/>
    <property type="match status" value="1"/>
</dbReference>
<dbReference type="Pfam" id="PF00005">
    <property type="entry name" value="ABC_tran"/>
    <property type="match status" value="1"/>
</dbReference>